<evidence type="ECO:0000313" key="1">
    <source>
        <dbReference type="EMBL" id="SIO03849.1"/>
    </source>
</evidence>
<dbReference type="AlphaFoldDB" id="A0A1N6G8F9"/>
<gene>
    <name evidence="1" type="ORF">SAMN05443662_1237</name>
</gene>
<keyword evidence="2" id="KW-1185">Reference proteome</keyword>
<dbReference type="EMBL" id="FSRE01000003">
    <property type="protein sequence ID" value="SIO03849.1"/>
    <property type="molecule type" value="Genomic_DNA"/>
</dbReference>
<accession>A0A1N6G8F9</accession>
<dbReference type="Proteomes" id="UP000198461">
    <property type="component" value="Unassembled WGS sequence"/>
</dbReference>
<dbReference type="RefSeq" id="WP_268807729.1">
    <property type="nucleotide sequence ID" value="NZ_FSRE01000003.1"/>
</dbReference>
<protein>
    <submittedName>
        <fullName evidence="1">Uncharacterized protein</fullName>
    </submittedName>
</protein>
<sequence length="43" mass="5031">MANFDRRELFVQALQRLKAACAQPKDEFIRDEALAQTLTRSYD</sequence>
<evidence type="ECO:0000313" key="2">
    <source>
        <dbReference type="Proteomes" id="UP000198461"/>
    </source>
</evidence>
<name>A0A1N6G8F9_9GAMM</name>
<dbReference type="STRING" id="364032.SAMN05443662_1237"/>
<organism evidence="1 2">
    <name type="scientific">Sulfurivirga caldicuralii</name>
    <dbReference type="NCBI Taxonomy" id="364032"/>
    <lineage>
        <taxon>Bacteria</taxon>
        <taxon>Pseudomonadati</taxon>
        <taxon>Pseudomonadota</taxon>
        <taxon>Gammaproteobacteria</taxon>
        <taxon>Thiotrichales</taxon>
        <taxon>Piscirickettsiaceae</taxon>
        <taxon>Sulfurivirga</taxon>
    </lineage>
</organism>
<proteinExistence type="predicted"/>
<reference evidence="2" key="1">
    <citation type="submission" date="2016-11" db="EMBL/GenBank/DDBJ databases">
        <authorList>
            <person name="Varghese N."/>
            <person name="Submissions S."/>
        </authorList>
    </citation>
    <scope>NUCLEOTIDE SEQUENCE [LARGE SCALE GENOMIC DNA]</scope>
    <source>
        <strain evidence="2">DSM 17737</strain>
    </source>
</reference>